<dbReference type="PANTHER" id="PTHR36573">
    <property type="entry name" value="INTERMEMBRANE PHOSPHOLIPID TRANSPORT SYSTEM BINDING PROTEIN MLAC"/>
    <property type="match status" value="1"/>
</dbReference>
<dbReference type="PIRSF" id="PIRSF004649">
    <property type="entry name" value="MlaC"/>
    <property type="match status" value="1"/>
</dbReference>
<dbReference type="EMBL" id="UOFG01000249">
    <property type="protein sequence ID" value="VAW65401.1"/>
    <property type="molecule type" value="Genomic_DNA"/>
</dbReference>
<accession>A0A3B0XCA6</accession>
<dbReference type="InterPro" id="IPR042245">
    <property type="entry name" value="Tgt2/MlaC_sf"/>
</dbReference>
<sequence>MSTFIKSVAVLFALMLGSLSLSSLSVAATTGPDQLIKETSEKVLHALEQNKVIFKKHPEKMFELVNEIILPHLDFRAMSKLALGKNWRKVNKDQQERFVAAFKTMLIRTYSKSLTEYAGEEIKFLPYRPPAEGKRTVKVKTLIQQGTGPEIPINYSLRVKNDVWKVYDIKIDGISLVTNYRNTFASDINRVGIEGLIKKLQSKNRPTAQQSKA</sequence>
<dbReference type="InterPro" id="IPR008869">
    <property type="entry name" value="MlaC/ttg2D"/>
</dbReference>
<protein>
    <submittedName>
        <fullName evidence="1">Phospholipid ABC transporter shuttle protein MlaC</fullName>
    </submittedName>
</protein>
<name>A0A3B0XCA6_9ZZZZ</name>
<dbReference type="PANTHER" id="PTHR36573:SF1">
    <property type="entry name" value="INTERMEMBRANE PHOSPHOLIPID TRANSPORT SYSTEM BINDING PROTEIN MLAC"/>
    <property type="match status" value="1"/>
</dbReference>
<dbReference type="Pfam" id="PF05494">
    <property type="entry name" value="MlaC"/>
    <property type="match status" value="1"/>
</dbReference>
<evidence type="ECO:0000313" key="1">
    <source>
        <dbReference type="EMBL" id="VAW65401.1"/>
    </source>
</evidence>
<organism evidence="1">
    <name type="scientific">hydrothermal vent metagenome</name>
    <dbReference type="NCBI Taxonomy" id="652676"/>
    <lineage>
        <taxon>unclassified sequences</taxon>
        <taxon>metagenomes</taxon>
        <taxon>ecological metagenomes</taxon>
    </lineage>
</organism>
<dbReference type="AlphaFoldDB" id="A0A3B0XCA6"/>
<dbReference type="Gene3D" id="3.10.450.710">
    <property type="entry name" value="Tgt2/MlaC"/>
    <property type="match status" value="1"/>
</dbReference>
<reference evidence="1" key="1">
    <citation type="submission" date="2018-06" db="EMBL/GenBank/DDBJ databases">
        <authorList>
            <person name="Zhirakovskaya E."/>
        </authorList>
    </citation>
    <scope>NUCLEOTIDE SEQUENCE</scope>
</reference>
<gene>
    <name evidence="1" type="ORF">MNBD_GAMMA11-2349</name>
</gene>
<proteinExistence type="predicted"/>